<dbReference type="Gene3D" id="1.10.620.20">
    <property type="entry name" value="Ribonucleotide Reductase, subunit A"/>
    <property type="match status" value="1"/>
</dbReference>
<dbReference type="EMBL" id="QNRE01000002">
    <property type="protein sequence ID" value="RBO94212.1"/>
    <property type="molecule type" value="Genomic_DNA"/>
</dbReference>
<dbReference type="InterPro" id="IPR012348">
    <property type="entry name" value="RNR-like"/>
</dbReference>
<evidence type="ECO:0000256" key="1">
    <source>
        <dbReference type="SAM" id="MobiDB-lite"/>
    </source>
</evidence>
<dbReference type="AlphaFoldDB" id="A0A366DVV3"/>
<comment type="caution">
    <text evidence="2">The sequence shown here is derived from an EMBL/GenBank/DDBJ whole genome shotgun (WGS) entry which is preliminary data.</text>
</comment>
<dbReference type="GO" id="GO:0016491">
    <property type="term" value="F:oxidoreductase activity"/>
    <property type="evidence" value="ECO:0007669"/>
    <property type="project" value="InterPro"/>
</dbReference>
<reference evidence="2 3" key="1">
    <citation type="submission" date="2018-06" db="EMBL/GenBank/DDBJ databases">
        <title>Genomic Encyclopedia of Type Strains, Phase IV (KMG-IV): sequencing the most valuable type-strain genomes for metagenomic binning, comparative biology and taxonomic classification.</title>
        <authorList>
            <person name="Goeker M."/>
        </authorList>
    </citation>
    <scope>NUCLEOTIDE SEQUENCE [LARGE SCALE GENOMIC DNA]</scope>
    <source>
        <strain evidence="2 3">DSM 44599</strain>
    </source>
</reference>
<keyword evidence="3" id="KW-1185">Reference proteome</keyword>
<dbReference type="Proteomes" id="UP000252586">
    <property type="component" value="Unassembled WGS sequence"/>
</dbReference>
<evidence type="ECO:0000313" key="2">
    <source>
        <dbReference type="EMBL" id="RBO94212.1"/>
    </source>
</evidence>
<proteinExistence type="predicted"/>
<accession>A0A366DVV3</accession>
<dbReference type="OrthoDB" id="786532at2"/>
<evidence type="ECO:0000313" key="3">
    <source>
        <dbReference type="Proteomes" id="UP000252586"/>
    </source>
</evidence>
<dbReference type="RefSeq" id="WP_067514557.1">
    <property type="nucleotide sequence ID" value="NZ_QNRE01000002.1"/>
</dbReference>
<dbReference type="Pfam" id="PF11583">
    <property type="entry name" value="AurF"/>
    <property type="match status" value="1"/>
</dbReference>
<organism evidence="2 3">
    <name type="scientific">Nocardia puris</name>
    <dbReference type="NCBI Taxonomy" id="208602"/>
    <lineage>
        <taxon>Bacteria</taxon>
        <taxon>Bacillati</taxon>
        <taxon>Actinomycetota</taxon>
        <taxon>Actinomycetes</taxon>
        <taxon>Mycobacteriales</taxon>
        <taxon>Nocardiaceae</taxon>
        <taxon>Nocardia</taxon>
    </lineage>
</organism>
<sequence>MGTTKSYGDHEFRPATTASGGPVRHRRGIADGATATRLLFAASEQAYDPDLDIDWDAPVVPDAEWLPAQWISLHGTWLWRWLGEEQRAELAKRELVALLTAGIHAQSVVGMLDFRDLIEGDSPVDDRSRFLLSAINDEARRTTMFSRLVAKSGVAPYPLSPPLRVLAKFVLLTPTGPAGLAFRLLLEEMVAAVLRDVAGHPGAPPHLRQVSILTAPGAARHVELTREELVAAVRARGPAANALHRWLAAAITASLYAAAIEPRAYRDAGVSPGIAVVAALTGPAYRRNARRATASFREFATAQGILRGPVAATILRLGGLR</sequence>
<protein>
    <submittedName>
        <fullName evidence="2">Para-aminobenzoate N-oxygenase AurF</fullName>
    </submittedName>
</protein>
<dbReference type="InterPro" id="IPR025859">
    <property type="entry name" value="AurF/CmlI"/>
</dbReference>
<name>A0A366DVV3_9NOCA</name>
<gene>
    <name evidence="2" type="ORF">DFR74_102635</name>
</gene>
<feature type="region of interest" description="Disordered" evidence="1">
    <location>
        <begin position="1"/>
        <end position="26"/>
    </location>
</feature>
<dbReference type="STRING" id="1210090.GCA_001613185_06946"/>